<reference evidence="2" key="1">
    <citation type="journal article" date="2023" name="Mol. Phylogenet. Evol.">
        <title>Genome-scale phylogeny and comparative genomics of the fungal order Sordariales.</title>
        <authorList>
            <person name="Hensen N."/>
            <person name="Bonometti L."/>
            <person name="Westerberg I."/>
            <person name="Brannstrom I.O."/>
            <person name="Guillou S."/>
            <person name="Cros-Aarteil S."/>
            <person name="Calhoun S."/>
            <person name="Haridas S."/>
            <person name="Kuo A."/>
            <person name="Mondo S."/>
            <person name="Pangilinan J."/>
            <person name="Riley R."/>
            <person name="LaButti K."/>
            <person name="Andreopoulos B."/>
            <person name="Lipzen A."/>
            <person name="Chen C."/>
            <person name="Yan M."/>
            <person name="Daum C."/>
            <person name="Ng V."/>
            <person name="Clum A."/>
            <person name="Steindorff A."/>
            <person name="Ohm R.A."/>
            <person name="Martin F."/>
            <person name="Silar P."/>
            <person name="Natvig D.O."/>
            <person name="Lalanne C."/>
            <person name="Gautier V."/>
            <person name="Ament-Velasquez S.L."/>
            <person name="Kruys A."/>
            <person name="Hutchinson M.I."/>
            <person name="Powell A.J."/>
            <person name="Barry K."/>
            <person name="Miller A.N."/>
            <person name="Grigoriev I.V."/>
            <person name="Debuchy R."/>
            <person name="Gladieux P."/>
            <person name="Hiltunen Thoren M."/>
            <person name="Johannesson H."/>
        </authorList>
    </citation>
    <scope>NUCLEOTIDE SEQUENCE</scope>
    <source>
        <strain evidence="2">PSN324</strain>
    </source>
</reference>
<feature type="compositionally biased region" description="Polar residues" evidence="1">
    <location>
        <begin position="573"/>
        <end position="585"/>
    </location>
</feature>
<feature type="compositionally biased region" description="Basic and acidic residues" evidence="1">
    <location>
        <begin position="506"/>
        <end position="519"/>
    </location>
</feature>
<protein>
    <submittedName>
        <fullName evidence="2">Uncharacterized protein</fullName>
    </submittedName>
</protein>
<feature type="compositionally biased region" description="Pro residues" evidence="1">
    <location>
        <begin position="559"/>
        <end position="570"/>
    </location>
</feature>
<feature type="region of interest" description="Disordered" evidence="1">
    <location>
        <begin position="307"/>
        <end position="326"/>
    </location>
</feature>
<dbReference type="EMBL" id="MU865154">
    <property type="protein sequence ID" value="KAK4456898.1"/>
    <property type="molecule type" value="Genomic_DNA"/>
</dbReference>
<dbReference type="AlphaFoldDB" id="A0AAV9HBH0"/>
<proteinExistence type="predicted"/>
<feature type="region of interest" description="Disordered" evidence="1">
    <location>
        <begin position="349"/>
        <end position="399"/>
    </location>
</feature>
<feature type="compositionally biased region" description="Pro residues" evidence="1">
    <location>
        <begin position="353"/>
        <end position="370"/>
    </location>
</feature>
<feature type="region of interest" description="Disordered" evidence="1">
    <location>
        <begin position="470"/>
        <end position="638"/>
    </location>
</feature>
<comment type="caution">
    <text evidence="2">The sequence shown here is derived from an EMBL/GenBank/DDBJ whole genome shotgun (WGS) entry which is preliminary data.</text>
</comment>
<keyword evidence="3" id="KW-1185">Reference proteome</keyword>
<reference evidence="2" key="2">
    <citation type="submission" date="2023-06" db="EMBL/GenBank/DDBJ databases">
        <authorList>
            <consortium name="Lawrence Berkeley National Laboratory"/>
            <person name="Mondo S.J."/>
            <person name="Hensen N."/>
            <person name="Bonometti L."/>
            <person name="Westerberg I."/>
            <person name="Brannstrom I.O."/>
            <person name="Guillou S."/>
            <person name="Cros-Aarteil S."/>
            <person name="Calhoun S."/>
            <person name="Haridas S."/>
            <person name="Kuo A."/>
            <person name="Pangilinan J."/>
            <person name="Riley R."/>
            <person name="Labutti K."/>
            <person name="Andreopoulos B."/>
            <person name="Lipzen A."/>
            <person name="Chen C."/>
            <person name="Yanf M."/>
            <person name="Daum C."/>
            <person name="Ng V."/>
            <person name="Clum A."/>
            <person name="Steindorff A."/>
            <person name="Ohm R."/>
            <person name="Martin F."/>
            <person name="Silar P."/>
            <person name="Natvig D."/>
            <person name="Lalanne C."/>
            <person name="Gautier V."/>
            <person name="Ament-Velasquez S.L."/>
            <person name="Kruys A."/>
            <person name="Hutchinson M.I."/>
            <person name="Powell A.J."/>
            <person name="Barry K."/>
            <person name="Miller A.N."/>
            <person name="Grigoriev I.V."/>
            <person name="Debuchy R."/>
            <person name="Gladieux P."/>
            <person name="Thoren M.H."/>
            <person name="Johannesson H."/>
        </authorList>
    </citation>
    <scope>NUCLEOTIDE SEQUENCE</scope>
    <source>
        <strain evidence="2">PSN324</strain>
    </source>
</reference>
<name>A0AAV9HBH0_9PEZI</name>
<accession>A0AAV9HBH0</accession>
<feature type="compositionally biased region" description="Basic and acidic residues" evidence="1">
    <location>
        <begin position="54"/>
        <end position="66"/>
    </location>
</feature>
<feature type="compositionally biased region" description="Basic residues" evidence="1">
    <location>
        <begin position="105"/>
        <end position="118"/>
    </location>
</feature>
<evidence type="ECO:0000256" key="1">
    <source>
        <dbReference type="SAM" id="MobiDB-lite"/>
    </source>
</evidence>
<evidence type="ECO:0000313" key="2">
    <source>
        <dbReference type="EMBL" id="KAK4456898.1"/>
    </source>
</evidence>
<dbReference type="Proteomes" id="UP001321749">
    <property type="component" value="Unassembled WGS sequence"/>
</dbReference>
<organism evidence="2 3">
    <name type="scientific">Cladorrhinum samala</name>
    <dbReference type="NCBI Taxonomy" id="585594"/>
    <lineage>
        <taxon>Eukaryota</taxon>
        <taxon>Fungi</taxon>
        <taxon>Dikarya</taxon>
        <taxon>Ascomycota</taxon>
        <taxon>Pezizomycotina</taxon>
        <taxon>Sordariomycetes</taxon>
        <taxon>Sordariomycetidae</taxon>
        <taxon>Sordariales</taxon>
        <taxon>Podosporaceae</taxon>
        <taxon>Cladorrhinum</taxon>
    </lineage>
</organism>
<sequence length="688" mass="76513">MSSRRQLVPKPPFDFERSQQAQEADAAREERNEIPDSQTSVEATAPAPVAAGRRGGDERMTVELRRSINASEYAVVDLDDEEPEPELPSDGSSSSSSDDEPDRNTHRRKVQKKRRRKVKPDCGPEFQKALDQYVESMPKKIRDAGSWITEHRPARFKNLDDVQEMLPLLAVGPEWTKKDAEVVEKEWRRDAKYQAMTDIGANKAIVTLHKSCLRLLDCLPNDIISCRFNLEYDSQSNNRQTAKPLMIWIHPMWQGDFRLLALGIQYLVLVDTQDRSSWTLETPDEPLFNELKKVKAAHPNLTVAEARKRATDRVRQGTWSTFPDPVPKGTAEPMWSVLFRTIEEVVEAARPAPADPQPEPQVQPECPAPPEGARKRARPRKPPVQPHEASTPAREPCESLKVKQDHLKSLGRALDLMTHLGFPNFLPVNIYNRGINGRRANADYPVASQMRALLSYSILRERERARWQSKNRIEVASTQEAPGPLTTVDNRPGPGTSQSLPGIPETQKDGAHLSDHDDPPAVIPIDDSPAPSTPAAPGVSPAPSVHSDDGGGTFDDAPQPAPLDPPPIDPAPQVSTQDSGIQIPNTRKRDRQDPTESPEPRAPKRARTEPANDAPAANNSQLVPAGSPPSGQGQLFGTAIAYDPATTQWLVLQSPIEPPPNLRFTRLFQQLMPEWESPVPVRDWLELE</sequence>
<feature type="region of interest" description="Disordered" evidence="1">
    <location>
        <begin position="1"/>
        <end position="123"/>
    </location>
</feature>
<feature type="compositionally biased region" description="Basic and acidic residues" evidence="1">
    <location>
        <begin position="25"/>
        <end position="34"/>
    </location>
</feature>
<feature type="compositionally biased region" description="Low complexity" evidence="1">
    <location>
        <begin position="43"/>
        <end position="52"/>
    </location>
</feature>
<feature type="compositionally biased region" description="Acidic residues" evidence="1">
    <location>
        <begin position="77"/>
        <end position="87"/>
    </location>
</feature>
<feature type="compositionally biased region" description="Basic and acidic residues" evidence="1">
    <location>
        <begin position="590"/>
        <end position="610"/>
    </location>
</feature>
<evidence type="ECO:0000313" key="3">
    <source>
        <dbReference type="Proteomes" id="UP001321749"/>
    </source>
</evidence>
<feature type="compositionally biased region" description="Low complexity" evidence="1">
    <location>
        <begin position="528"/>
        <end position="544"/>
    </location>
</feature>
<gene>
    <name evidence="2" type="ORF">QBC42DRAFT_320846</name>
</gene>